<dbReference type="InterPro" id="IPR043137">
    <property type="entry name" value="GGT_ssub_C"/>
</dbReference>
<protein>
    <submittedName>
        <fullName evidence="1">Uncharacterized protein</fullName>
    </submittedName>
</protein>
<reference evidence="1 2" key="1">
    <citation type="submission" date="2014-03" db="EMBL/GenBank/DDBJ databases">
        <title>Draft genome of the hookworm Oesophagostomum dentatum.</title>
        <authorList>
            <person name="Mitreva M."/>
        </authorList>
    </citation>
    <scope>NUCLEOTIDE SEQUENCE [LARGE SCALE GENOMIC DNA]</scope>
    <source>
        <strain evidence="1 2">OD-Hann</strain>
    </source>
</reference>
<organism evidence="1 2">
    <name type="scientific">Oesophagostomum dentatum</name>
    <name type="common">Nodular worm</name>
    <dbReference type="NCBI Taxonomy" id="61180"/>
    <lineage>
        <taxon>Eukaryota</taxon>
        <taxon>Metazoa</taxon>
        <taxon>Ecdysozoa</taxon>
        <taxon>Nematoda</taxon>
        <taxon>Chromadorea</taxon>
        <taxon>Rhabditida</taxon>
        <taxon>Rhabditina</taxon>
        <taxon>Rhabditomorpha</taxon>
        <taxon>Strongyloidea</taxon>
        <taxon>Strongylidae</taxon>
        <taxon>Oesophagostomum</taxon>
    </lineage>
</organism>
<evidence type="ECO:0000313" key="1">
    <source>
        <dbReference type="EMBL" id="KHJ79081.1"/>
    </source>
</evidence>
<accession>A0A0B1S5D1</accession>
<proteinExistence type="predicted"/>
<sequence>MAAIVRHLFFGETLKEAIDSPMLHHQFIPFYNMIDDEFPKDLKSIMESKYKQELHNVTGTRGVVHAVSVEDDGIHACGDFRRTTPQEPSGV</sequence>
<dbReference type="Proteomes" id="UP000053660">
    <property type="component" value="Unassembled WGS sequence"/>
</dbReference>
<dbReference type="SUPFAM" id="SSF56235">
    <property type="entry name" value="N-terminal nucleophile aminohydrolases (Ntn hydrolases)"/>
    <property type="match status" value="1"/>
</dbReference>
<dbReference type="Gene3D" id="3.60.20.40">
    <property type="match status" value="1"/>
</dbReference>
<keyword evidence="2" id="KW-1185">Reference proteome</keyword>
<dbReference type="Pfam" id="PF01019">
    <property type="entry name" value="G_glu_transpept"/>
    <property type="match status" value="1"/>
</dbReference>
<gene>
    <name evidence="1" type="ORF">OESDEN_21281</name>
</gene>
<evidence type="ECO:0000313" key="2">
    <source>
        <dbReference type="Proteomes" id="UP000053660"/>
    </source>
</evidence>
<name>A0A0B1S5D1_OESDE</name>
<dbReference type="EMBL" id="KN607064">
    <property type="protein sequence ID" value="KHJ79081.1"/>
    <property type="molecule type" value="Genomic_DNA"/>
</dbReference>
<dbReference type="AlphaFoldDB" id="A0A0B1S5D1"/>
<dbReference type="OrthoDB" id="1081007at2759"/>
<dbReference type="InterPro" id="IPR029055">
    <property type="entry name" value="Ntn_hydrolases_N"/>
</dbReference>